<feature type="region of interest" description="Disordered" evidence="1">
    <location>
        <begin position="1"/>
        <end position="22"/>
    </location>
</feature>
<dbReference type="Pfam" id="PF01593">
    <property type="entry name" value="Amino_oxidase"/>
    <property type="match status" value="1"/>
</dbReference>
<proteinExistence type="predicted"/>
<feature type="domain" description="Amine oxidase" evidence="2">
    <location>
        <begin position="32"/>
        <end position="307"/>
    </location>
</feature>
<dbReference type="PANTHER" id="PTHR42923">
    <property type="entry name" value="PROTOPORPHYRINOGEN OXIDASE"/>
    <property type="match status" value="1"/>
</dbReference>
<dbReference type="EMBL" id="UESZ01000001">
    <property type="protein sequence ID" value="SSA33487.1"/>
    <property type="molecule type" value="Genomic_DNA"/>
</dbReference>
<evidence type="ECO:0000259" key="2">
    <source>
        <dbReference type="Pfam" id="PF01593"/>
    </source>
</evidence>
<accession>A0A2Y8ZUF3</accession>
<gene>
    <name evidence="3" type="ORF">SAMN04489750_0769</name>
</gene>
<organism evidence="3 4">
    <name type="scientific">Branchiibius hedensis</name>
    <dbReference type="NCBI Taxonomy" id="672460"/>
    <lineage>
        <taxon>Bacteria</taxon>
        <taxon>Bacillati</taxon>
        <taxon>Actinomycetota</taxon>
        <taxon>Actinomycetes</taxon>
        <taxon>Micrococcales</taxon>
        <taxon>Dermacoccaceae</taxon>
        <taxon>Branchiibius</taxon>
    </lineage>
</organism>
<dbReference type="Proteomes" id="UP000250028">
    <property type="component" value="Unassembled WGS sequence"/>
</dbReference>
<evidence type="ECO:0000313" key="4">
    <source>
        <dbReference type="Proteomes" id="UP000250028"/>
    </source>
</evidence>
<dbReference type="GO" id="GO:0016491">
    <property type="term" value="F:oxidoreductase activity"/>
    <property type="evidence" value="ECO:0007669"/>
    <property type="project" value="InterPro"/>
</dbReference>
<evidence type="ECO:0000313" key="3">
    <source>
        <dbReference type="EMBL" id="SSA33487.1"/>
    </source>
</evidence>
<keyword evidence="4" id="KW-1185">Reference proteome</keyword>
<dbReference type="InterPro" id="IPR050464">
    <property type="entry name" value="Zeta_carotene_desat/Oxidored"/>
</dbReference>
<dbReference type="InterPro" id="IPR036188">
    <property type="entry name" value="FAD/NAD-bd_sf"/>
</dbReference>
<dbReference type="Gene3D" id="3.50.50.60">
    <property type="entry name" value="FAD/NAD(P)-binding domain"/>
    <property type="match status" value="1"/>
</dbReference>
<dbReference type="Gene3D" id="1.10.3110.10">
    <property type="entry name" value="protoporphyrinogen ix oxidase, domain 3"/>
    <property type="match status" value="1"/>
</dbReference>
<sequence length="437" mass="46820">MPPSGSTTAPNHERATSGAAVSRRTAVIGSGVSGLIAAHVLSRSTHVTLYEADDRAGGHAHTHDVALADGTVVRVDSGFIVHNDRTYPTLGRLFAELGVATQPTDMSMSVFSPTDQWQYAGGQGLRGIFADPRTSSRPAFLRMLLEVRRFHQQARSFLAGADPELPLRDWLGARSFSDSFHRYFMTPLVAAVWSCDDDDALDYPARSLFTFLEHHGMLSVKGSPAWRTVVGGSRAYVDQVVAGLADVRLATPVIDVARRAAGGVRVSDASGGTDDFDAVVIASHPQQALAMLREPTDTQRQVLGAIEYSVNQAVLHRDPSVLPTAPAARAAWNYRLDGEAGVLVTYDLTRLMRLPAPAGERILVTLNGSDRIDKATVIAEMTYEHPLYDSSAVAAQSSLAACSDDTIAFAGAYHGWGFHEDGALSGLRAAERIGGAW</sequence>
<dbReference type="PANTHER" id="PTHR42923:SF17">
    <property type="entry name" value="AMINE OXIDASE DOMAIN-CONTAINING PROTEIN"/>
    <property type="match status" value="1"/>
</dbReference>
<reference evidence="4" key="1">
    <citation type="submission" date="2016-10" db="EMBL/GenBank/DDBJ databases">
        <authorList>
            <person name="Varghese N."/>
            <person name="Submissions S."/>
        </authorList>
    </citation>
    <scope>NUCLEOTIDE SEQUENCE [LARGE SCALE GENOMIC DNA]</scope>
    <source>
        <strain evidence="4">DSM 22951</strain>
    </source>
</reference>
<protein>
    <submittedName>
        <fullName evidence="3">Predicted NAD/FAD-binding protein</fullName>
    </submittedName>
</protein>
<dbReference type="Gene3D" id="3.90.660.20">
    <property type="entry name" value="Protoporphyrinogen oxidase, mitochondrial, domain 2"/>
    <property type="match status" value="1"/>
</dbReference>
<dbReference type="SUPFAM" id="SSF51905">
    <property type="entry name" value="FAD/NAD(P)-binding domain"/>
    <property type="match status" value="1"/>
</dbReference>
<dbReference type="InterPro" id="IPR002937">
    <property type="entry name" value="Amino_oxidase"/>
</dbReference>
<name>A0A2Y8ZUF3_9MICO</name>
<dbReference type="AlphaFoldDB" id="A0A2Y8ZUF3"/>
<feature type="compositionally biased region" description="Polar residues" evidence="1">
    <location>
        <begin position="1"/>
        <end position="10"/>
    </location>
</feature>
<evidence type="ECO:0000256" key="1">
    <source>
        <dbReference type="SAM" id="MobiDB-lite"/>
    </source>
</evidence>